<gene>
    <name evidence="3" type="primary">LOC115891206</name>
</gene>
<dbReference type="InterPro" id="IPR033490">
    <property type="entry name" value="LRP130"/>
</dbReference>
<dbReference type="FunCoup" id="A0A6J2YW48">
    <property type="interactions" value="202"/>
</dbReference>
<proteinExistence type="predicted"/>
<dbReference type="InterPro" id="IPR002885">
    <property type="entry name" value="PPR_rpt"/>
</dbReference>
<feature type="repeat" description="PPR" evidence="1">
    <location>
        <begin position="150"/>
        <end position="184"/>
    </location>
</feature>
<protein>
    <submittedName>
        <fullName evidence="3">Leucine-rich PPR motif-containing protein, mitochondrial isoform X1</fullName>
    </submittedName>
</protein>
<dbReference type="PANTHER" id="PTHR46669">
    <property type="entry name" value="LEUCINE-RICH PPR MOTIF-CONTAINING PROTEIN, MITOCHONDRIAL"/>
    <property type="match status" value="1"/>
</dbReference>
<evidence type="ECO:0000313" key="3">
    <source>
        <dbReference type="RefSeq" id="XP_030767489.1"/>
    </source>
</evidence>
<dbReference type="CTD" id="31095"/>
<dbReference type="GO" id="GO:0005634">
    <property type="term" value="C:nucleus"/>
    <property type="evidence" value="ECO:0007669"/>
    <property type="project" value="TreeGrafter"/>
</dbReference>
<dbReference type="GeneID" id="115891206"/>
<evidence type="ECO:0000313" key="2">
    <source>
        <dbReference type="Proteomes" id="UP000504635"/>
    </source>
</evidence>
<dbReference type="AlphaFoldDB" id="A0A6J2YW48"/>
<dbReference type="Gene3D" id="1.25.40.10">
    <property type="entry name" value="Tetratricopeptide repeat domain"/>
    <property type="match status" value="2"/>
</dbReference>
<dbReference type="OrthoDB" id="767661at2759"/>
<keyword evidence="2" id="KW-1185">Reference proteome</keyword>
<dbReference type="RefSeq" id="XP_030767489.1">
    <property type="nucleotide sequence ID" value="XM_030911629.1"/>
</dbReference>
<dbReference type="GO" id="GO:0005739">
    <property type="term" value="C:mitochondrion"/>
    <property type="evidence" value="ECO:0007669"/>
    <property type="project" value="TreeGrafter"/>
</dbReference>
<dbReference type="Proteomes" id="UP000504635">
    <property type="component" value="Unplaced"/>
</dbReference>
<dbReference type="PANTHER" id="PTHR46669:SF2">
    <property type="entry name" value="EG:BACN32G11.3 PROTEIN"/>
    <property type="match status" value="1"/>
</dbReference>
<dbReference type="NCBIfam" id="TIGR00756">
    <property type="entry name" value="PPR"/>
    <property type="match status" value="1"/>
</dbReference>
<reference evidence="3" key="1">
    <citation type="submission" date="2025-08" db="UniProtKB">
        <authorList>
            <consortium name="RefSeq"/>
        </authorList>
    </citation>
    <scope>IDENTIFICATION</scope>
    <source>
        <tissue evidence="3">Gonads</tissue>
    </source>
</reference>
<accession>A0A6J2YW48</accession>
<dbReference type="PROSITE" id="PS51375">
    <property type="entry name" value="PPR"/>
    <property type="match status" value="1"/>
</dbReference>
<evidence type="ECO:0000256" key="1">
    <source>
        <dbReference type="PROSITE-ProRule" id="PRU00708"/>
    </source>
</evidence>
<dbReference type="InterPro" id="IPR011990">
    <property type="entry name" value="TPR-like_helical_dom_sf"/>
</dbReference>
<dbReference type="GO" id="GO:0003730">
    <property type="term" value="F:mRNA 3'-UTR binding"/>
    <property type="evidence" value="ECO:0007669"/>
    <property type="project" value="TreeGrafter"/>
</dbReference>
<organism evidence="2 3">
    <name type="scientific">Sitophilus oryzae</name>
    <name type="common">Rice weevil</name>
    <name type="synonym">Curculio oryzae</name>
    <dbReference type="NCBI Taxonomy" id="7048"/>
    <lineage>
        <taxon>Eukaryota</taxon>
        <taxon>Metazoa</taxon>
        <taxon>Ecdysozoa</taxon>
        <taxon>Arthropoda</taxon>
        <taxon>Hexapoda</taxon>
        <taxon>Insecta</taxon>
        <taxon>Pterygota</taxon>
        <taxon>Neoptera</taxon>
        <taxon>Endopterygota</taxon>
        <taxon>Coleoptera</taxon>
        <taxon>Polyphaga</taxon>
        <taxon>Cucujiformia</taxon>
        <taxon>Curculionidae</taxon>
        <taxon>Dryophthorinae</taxon>
        <taxon>Sitophilus</taxon>
    </lineage>
</organism>
<dbReference type="KEGG" id="soy:115891206"/>
<dbReference type="GO" id="GO:0070129">
    <property type="term" value="P:regulation of mitochondrial translation"/>
    <property type="evidence" value="ECO:0007669"/>
    <property type="project" value="TreeGrafter"/>
</dbReference>
<dbReference type="Pfam" id="PF01535">
    <property type="entry name" value="PPR"/>
    <property type="match status" value="1"/>
</dbReference>
<dbReference type="InParanoid" id="A0A6J2YW48"/>
<sequence>MLQAMGLCNFIYKHNYTRFVIKQYIHVQTSIICTSNIINRPQKLYSINDFIQRIKTGKEFYLKQLVNVFNTIDFNQLKSEDAIILLKCCGSEILDSSSEVRHKLCKDIFNGLDKVNNLNIAVYNSYIRTCNENNAYLNKDFLFSIRCKPDSQTYKLLIENACQLGKLEEAYSILELMKENNVPVDITMFNNLAMGYALKCGLEATDTVLNTMRSAQILENNTTKISILKGLIRRKDLNDLKKAIERFDFEFTEDDFLKILLEFGLVGNEDIFFEINKFYNNIIFSRELQAKIEKICIYLIHMCQPESAMKIYETYVTPYPEVSYGHSILKEMLHCRVNIEIIIRLAQNLVEKDLNTLILEKLTVLTLELGYLDESWALFKSLKILRIHYFWPLFIHYGNNDGENGIFYTLLRMNDYNMKPDSETFINFIFPFCNWNNTNLLVTKFRNSGFTIKEIIRPLLAFVLQKDDISQAASLCTLYKINITDDKILQLLSKSWFTTKDSTSALQILKQYYESKGKENDSVGEFLISSCTLCNSVIDFQDFSNLLTLVHQNNLSISSRSAQKLQNFIYRYTDEDLKTDLYRNINLVTNMMQELNEETNLPHPKDMDLQSLECHLIELEEKKMETRGVIRRLIQVHAKDGNLQRIQELQTKLSELGYESSAGMKSSIMHNFVLGGYVEEALNIYKDIKSLHPDFLLDSFKFIDLAALLFKNDRFDEALHILESEPLNRDDIDSRSIQRNCRELLNSCTKFEDMMNIFNLLVKRKLCNPTNVMLGPLVRIHLNSGHLEKTVSAFLNIANEYKCTPLQLEVLCFVIKEGDKKILEKIISAIEDVHGVGPAQLGLIAALAECNKEQELKKILRGRKCNIKNLLYKQCNRWFLQKKIAPLTLLAKASNNLSDKLINRKFIFKCILDLHSSNNDLEGISKFYEDLPEDCPDRIMIEKYIEKNKNNRF</sequence>
<name>A0A6J2YW48_SITOR</name>